<dbReference type="PANTHER" id="PTHR30327:SF1">
    <property type="entry name" value="UPF0301 PROTEIN YQGE"/>
    <property type="match status" value="1"/>
</dbReference>
<dbReference type="PANTHER" id="PTHR30327">
    <property type="entry name" value="UNCHARACTERIZED PROTEIN YQGE"/>
    <property type="match status" value="1"/>
</dbReference>
<dbReference type="Pfam" id="PF02622">
    <property type="entry name" value="DUF179"/>
    <property type="match status" value="1"/>
</dbReference>
<reference evidence="3 4" key="1">
    <citation type="submission" date="2020-02" db="EMBL/GenBank/DDBJ databases">
        <title>Out from the shadows clarifying the taxonomy of the family Cryomorphaceae and related taxa by utilizing the GTDB taxonomic framework.</title>
        <authorList>
            <person name="Bowman J.P."/>
        </authorList>
    </citation>
    <scope>NUCLEOTIDE SEQUENCE [LARGE SCALE GENOMIC DNA]</scope>
    <source>
        <strain evidence="3 4">QSSC 1-22</strain>
    </source>
</reference>
<comment type="caution">
    <text evidence="3">The sequence shown here is derived from an EMBL/GenBank/DDBJ whole genome shotgun (WGS) entry which is preliminary data.</text>
</comment>
<dbReference type="AlphaFoldDB" id="A0A7K3WUX9"/>
<dbReference type="InterPro" id="IPR003774">
    <property type="entry name" value="AlgH-like"/>
</dbReference>
<evidence type="ECO:0000256" key="1">
    <source>
        <dbReference type="ARBA" id="ARBA00009600"/>
    </source>
</evidence>
<accession>A0A7K3WUX9</accession>
<dbReference type="EMBL" id="JAAGVY010000049">
    <property type="protein sequence ID" value="NEN25338.1"/>
    <property type="molecule type" value="Genomic_DNA"/>
</dbReference>
<protein>
    <recommendedName>
        <fullName evidence="2">UPF0301 protein G3O08_17720</fullName>
    </recommendedName>
</protein>
<comment type="similarity">
    <text evidence="1 2">Belongs to the UPF0301 (AlgH) family.</text>
</comment>
<keyword evidence="4" id="KW-1185">Reference proteome</keyword>
<dbReference type="HAMAP" id="MF_00758">
    <property type="entry name" value="UPF0301"/>
    <property type="match status" value="1"/>
</dbReference>
<gene>
    <name evidence="3" type="ORF">G3O08_17720</name>
</gene>
<dbReference type="Proteomes" id="UP000486602">
    <property type="component" value="Unassembled WGS sequence"/>
</dbReference>
<dbReference type="Gene3D" id="3.40.1740.10">
    <property type="entry name" value="VC0467-like"/>
    <property type="match status" value="1"/>
</dbReference>
<evidence type="ECO:0000313" key="4">
    <source>
        <dbReference type="Proteomes" id="UP000486602"/>
    </source>
</evidence>
<evidence type="ECO:0000256" key="2">
    <source>
        <dbReference type="HAMAP-Rule" id="MF_00758"/>
    </source>
</evidence>
<dbReference type="SUPFAM" id="SSF143456">
    <property type="entry name" value="VC0467-like"/>
    <property type="match status" value="1"/>
</dbReference>
<dbReference type="GO" id="GO:0005829">
    <property type="term" value="C:cytosol"/>
    <property type="evidence" value="ECO:0007669"/>
    <property type="project" value="TreeGrafter"/>
</dbReference>
<proteinExistence type="inferred from homology"/>
<sequence length="190" mass="21426">MNINPDNLLPPRKGRLLVSKPFLDDPYFKRTVILLCDHNEEGSFGFVLNKYVDLDLSDIKLNIPGVGEKLAIGGPVENKNVYYLHRYGSEMPGSAHISGDLYMGGMFDDLKVLMASPGFDKNKVRFFIGYSGWTTDQLLEELNSESWYVADCDPELVMNTEMDDLWGEVLRKMGGDYANLANFPSDPKMN</sequence>
<dbReference type="RefSeq" id="WP_163286795.1">
    <property type="nucleotide sequence ID" value="NZ_JAAGVY010000049.1"/>
</dbReference>
<evidence type="ECO:0000313" key="3">
    <source>
        <dbReference type="EMBL" id="NEN25338.1"/>
    </source>
</evidence>
<name>A0A7K3WUX9_9FLAO</name>
<organism evidence="3 4">
    <name type="scientific">Cryomorpha ignava</name>
    <dbReference type="NCBI Taxonomy" id="101383"/>
    <lineage>
        <taxon>Bacteria</taxon>
        <taxon>Pseudomonadati</taxon>
        <taxon>Bacteroidota</taxon>
        <taxon>Flavobacteriia</taxon>
        <taxon>Flavobacteriales</taxon>
        <taxon>Cryomorphaceae</taxon>
        <taxon>Cryomorpha</taxon>
    </lineage>
</organism>